<dbReference type="GO" id="GO:0030429">
    <property type="term" value="F:kynureninase activity"/>
    <property type="evidence" value="ECO:0007669"/>
    <property type="project" value="UniProtKB-UniRule"/>
</dbReference>
<dbReference type="InterPro" id="IPR015424">
    <property type="entry name" value="PyrdxlP-dep_Trfase"/>
</dbReference>
<dbReference type="EMBL" id="JH668469">
    <property type="protein sequence ID" value="KAG6454540.1"/>
    <property type="molecule type" value="Genomic_DNA"/>
</dbReference>
<gene>
    <name evidence="8" type="ORF">O3G_MSEX008753</name>
</gene>
<comment type="catalytic activity">
    <reaction evidence="6">
        <text>3-hydroxy-L-kynurenine + H2O = 3-hydroxyanthranilate + L-alanine + H(+)</text>
        <dbReference type="Rhea" id="RHEA:25143"/>
        <dbReference type="ChEBI" id="CHEBI:15377"/>
        <dbReference type="ChEBI" id="CHEBI:15378"/>
        <dbReference type="ChEBI" id="CHEBI:36559"/>
        <dbReference type="ChEBI" id="CHEBI:57972"/>
        <dbReference type="ChEBI" id="CHEBI:58125"/>
        <dbReference type="EC" id="3.7.1.3"/>
    </reaction>
</comment>
<dbReference type="NCBIfam" id="TIGR01814">
    <property type="entry name" value="kynureninase"/>
    <property type="match status" value="1"/>
</dbReference>
<comment type="function">
    <text evidence="5 6">Catalyzes the cleavage of L-kynurenine (L-Kyn) and L-3-hydroxykynurenine (L-3OHKyn) into anthranilic acid (AA) and 3-hydroxyanthranilic acid (3-OHAA), respectively.</text>
</comment>
<evidence type="ECO:0000256" key="1">
    <source>
        <dbReference type="ARBA" id="ARBA00001933"/>
    </source>
</evidence>
<dbReference type="AlphaFoldDB" id="A0A921ZBM0"/>
<comment type="subunit">
    <text evidence="5 6">Homodimer.</text>
</comment>
<feature type="binding site" evidence="5">
    <location>
        <position position="237"/>
    </location>
    <ligand>
        <name>pyridoxal 5'-phosphate</name>
        <dbReference type="ChEBI" id="CHEBI:597326"/>
    </ligand>
</feature>
<comment type="similarity">
    <text evidence="5 6">Belongs to the kynureninase family.</text>
</comment>
<evidence type="ECO:0000256" key="6">
    <source>
        <dbReference type="PIRNR" id="PIRNR038800"/>
    </source>
</evidence>
<dbReference type="PANTHER" id="PTHR14084">
    <property type="entry name" value="KYNURENINASE"/>
    <property type="match status" value="1"/>
</dbReference>
<evidence type="ECO:0000256" key="3">
    <source>
        <dbReference type="ARBA" id="ARBA00022801"/>
    </source>
</evidence>
<comment type="pathway">
    <text evidence="5 6">Cofactor biosynthesis; NAD(+) biosynthesis; quinolinate from L-kynurenine: step 2/3.</text>
</comment>
<comment type="caution">
    <text evidence="8">The sequence shown here is derived from an EMBL/GenBank/DDBJ whole genome shotgun (WGS) entry which is preliminary data.</text>
</comment>
<comment type="subcellular location">
    <subcellularLocation>
        <location evidence="5 6">Cytoplasm</location>
    </subcellularLocation>
</comment>
<dbReference type="GO" id="GO:0097053">
    <property type="term" value="P:L-kynurenine catabolic process"/>
    <property type="evidence" value="ECO:0007669"/>
    <property type="project" value="UniProtKB-UniRule"/>
</dbReference>
<dbReference type="SUPFAM" id="SSF53383">
    <property type="entry name" value="PLP-dependent transferases"/>
    <property type="match status" value="1"/>
</dbReference>
<comment type="caution">
    <text evidence="5">Lacks conserved residue(s) required for the propagation of feature annotation.</text>
</comment>
<dbReference type="GO" id="GO:0019441">
    <property type="term" value="P:L-tryptophan catabolic process to kynurenine"/>
    <property type="evidence" value="ECO:0007669"/>
    <property type="project" value="TreeGrafter"/>
</dbReference>
<dbReference type="GO" id="GO:0005737">
    <property type="term" value="C:cytoplasm"/>
    <property type="evidence" value="ECO:0007669"/>
    <property type="project" value="UniProtKB-SubCell"/>
</dbReference>
<dbReference type="GO" id="GO:0019346">
    <property type="term" value="P:transsulfuration"/>
    <property type="evidence" value="ECO:0007669"/>
    <property type="project" value="InterPro"/>
</dbReference>
<dbReference type="GO" id="GO:0030170">
    <property type="term" value="F:pyridoxal phosphate binding"/>
    <property type="evidence" value="ECO:0007669"/>
    <property type="project" value="UniProtKB-UniRule"/>
</dbReference>
<dbReference type="InterPro" id="IPR015421">
    <property type="entry name" value="PyrdxlP-dep_Trfase_major"/>
</dbReference>
<evidence type="ECO:0000256" key="7">
    <source>
        <dbReference type="RuleBase" id="RU362118"/>
    </source>
</evidence>
<organism evidence="8 9">
    <name type="scientific">Manduca sexta</name>
    <name type="common">Tobacco hawkmoth</name>
    <name type="synonym">Tobacco hornworm</name>
    <dbReference type="NCBI Taxonomy" id="7130"/>
    <lineage>
        <taxon>Eukaryota</taxon>
        <taxon>Metazoa</taxon>
        <taxon>Ecdysozoa</taxon>
        <taxon>Arthropoda</taxon>
        <taxon>Hexapoda</taxon>
        <taxon>Insecta</taxon>
        <taxon>Pterygota</taxon>
        <taxon>Neoptera</taxon>
        <taxon>Endopterygota</taxon>
        <taxon>Lepidoptera</taxon>
        <taxon>Glossata</taxon>
        <taxon>Ditrysia</taxon>
        <taxon>Bombycoidea</taxon>
        <taxon>Sphingidae</taxon>
        <taxon>Sphinginae</taxon>
        <taxon>Sphingini</taxon>
        <taxon>Manduca</taxon>
    </lineage>
</organism>
<feature type="binding site" evidence="5">
    <location>
        <position position="266"/>
    </location>
    <ligand>
        <name>pyridoxal 5'-phosphate</name>
        <dbReference type="ChEBI" id="CHEBI:597326"/>
    </ligand>
</feature>
<proteinExistence type="inferred from homology"/>
<dbReference type="Gene3D" id="3.90.1150.10">
    <property type="entry name" value="Aspartate Aminotransferase, domain 1"/>
    <property type="match status" value="1"/>
</dbReference>
<evidence type="ECO:0000256" key="2">
    <source>
        <dbReference type="ARBA" id="ARBA00022642"/>
    </source>
</evidence>
<protein>
    <recommendedName>
        <fullName evidence="5 6">Kynureninase</fullName>
        <ecNumber evidence="5 6">3.7.1.3</ecNumber>
    </recommendedName>
    <alternativeName>
        <fullName evidence="5">L-kynurenine hydrolase</fullName>
    </alternativeName>
</protein>
<dbReference type="PIRSF" id="PIRSF038800">
    <property type="entry name" value="KYNU"/>
    <property type="match status" value="1"/>
</dbReference>
<keyword evidence="3 5" id="KW-0378">Hydrolase</keyword>
<feature type="binding site" evidence="5">
    <location>
        <position position="215"/>
    </location>
    <ligand>
        <name>pyridoxal 5'-phosphate</name>
        <dbReference type="ChEBI" id="CHEBI:597326"/>
    </ligand>
</feature>
<comment type="similarity">
    <text evidence="7">Belongs to the trans-sulfuration enzymes family.</text>
</comment>
<name>A0A921ZBM0_MANSE</name>
<dbReference type="Pfam" id="PF01053">
    <property type="entry name" value="Cys_Met_Meta_PP"/>
    <property type="match status" value="1"/>
</dbReference>
<comment type="cofactor">
    <cofactor evidence="1 5 6 7">
        <name>pyridoxal 5'-phosphate</name>
        <dbReference type="ChEBI" id="CHEBI:597326"/>
    </cofactor>
</comment>
<dbReference type="HAMAP" id="MF_01970">
    <property type="entry name" value="Kynureninase"/>
    <property type="match status" value="1"/>
</dbReference>
<feature type="binding site" evidence="5">
    <location>
        <position position="104"/>
    </location>
    <ligand>
        <name>pyridoxal 5'-phosphate</name>
        <dbReference type="ChEBI" id="CHEBI:597326"/>
    </ligand>
</feature>
<keyword evidence="4 5" id="KW-0663">Pyridoxal phosphate</keyword>
<accession>A0A921ZBM0</accession>
<dbReference type="Gene3D" id="3.40.640.10">
    <property type="entry name" value="Type I PLP-dependent aspartate aminotransferase-like (Major domain)"/>
    <property type="match status" value="1"/>
</dbReference>
<dbReference type="GO" id="GO:0034354">
    <property type="term" value="P:'de novo' NAD+ biosynthetic process from L-tryptophan"/>
    <property type="evidence" value="ECO:0007669"/>
    <property type="project" value="UniProtKB-UniRule"/>
</dbReference>
<dbReference type="Proteomes" id="UP000791440">
    <property type="component" value="Unassembled WGS sequence"/>
</dbReference>
<dbReference type="Pfam" id="PF22580">
    <property type="entry name" value="KYNU_C"/>
    <property type="match status" value="1"/>
</dbReference>
<feature type="binding site" evidence="5">
    <location>
        <position position="212"/>
    </location>
    <ligand>
        <name>pyridoxal 5'-phosphate</name>
        <dbReference type="ChEBI" id="CHEBI:597326"/>
    </ligand>
</feature>
<dbReference type="GO" id="GO:0019805">
    <property type="term" value="P:quinolinate biosynthetic process"/>
    <property type="evidence" value="ECO:0007669"/>
    <property type="project" value="UniProtKB-UniRule"/>
</dbReference>
<evidence type="ECO:0000313" key="9">
    <source>
        <dbReference type="Proteomes" id="UP000791440"/>
    </source>
</evidence>
<dbReference type="EC" id="3.7.1.3" evidence="5 6"/>
<sequence length="427" mass="48398">MDRNYQEGPDYPKFLDNNDPLGHFRQRFYVKKDVIYMCGNSLGLASKEADEYTQKAMDVWKEEGIKMWNYDNAKYFLYSDYLAGMMAPIVGADANEIAVVSSTTVNIHQVISTFYKPTETRYKILVDDINFPTDRYVVDSQVRLKGYDPKDAVKIVSPYNGKFMDEDEIINNMTPDVAVVFLPTVYYRTAQILDMDKITKVAKERGIVIGWDLCHAVGAIEINLTDLDADFAVWCTYKYLNGGPGSAAALYINKRHFQMLPGMFGWYGNKTETQFALNQEFEHQQDASGWQLGSPTVASMAGLEGALKIFSEAGMDSIRKKSLHITGYLMFLIETKLLKYGFSIGNFKEDSKRGGHVCLEHDEAYKISTTLKKRGVVPDFRPPNVIRLAPVALYNTYQEVYDLVEILLNIAKTGSYKEVGDNRPLVV</sequence>
<keyword evidence="5 6" id="KW-0963">Cytoplasm</keyword>
<reference evidence="8" key="1">
    <citation type="journal article" date="2016" name="Insect Biochem. Mol. Biol.">
        <title>Multifaceted biological insights from a draft genome sequence of the tobacco hornworm moth, Manduca sexta.</title>
        <authorList>
            <person name="Kanost M.R."/>
            <person name="Arrese E.L."/>
            <person name="Cao X."/>
            <person name="Chen Y.R."/>
            <person name="Chellapilla S."/>
            <person name="Goldsmith M.R."/>
            <person name="Grosse-Wilde E."/>
            <person name="Heckel D.G."/>
            <person name="Herndon N."/>
            <person name="Jiang H."/>
            <person name="Papanicolaou A."/>
            <person name="Qu J."/>
            <person name="Soulages J.L."/>
            <person name="Vogel H."/>
            <person name="Walters J."/>
            <person name="Waterhouse R.M."/>
            <person name="Ahn S.J."/>
            <person name="Almeida F.C."/>
            <person name="An C."/>
            <person name="Aqrawi P."/>
            <person name="Bretschneider A."/>
            <person name="Bryant W.B."/>
            <person name="Bucks S."/>
            <person name="Chao H."/>
            <person name="Chevignon G."/>
            <person name="Christen J.M."/>
            <person name="Clarke D.F."/>
            <person name="Dittmer N.T."/>
            <person name="Ferguson L.C.F."/>
            <person name="Garavelou S."/>
            <person name="Gordon K.H.J."/>
            <person name="Gunaratna R.T."/>
            <person name="Han Y."/>
            <person name="Hauser F."/>
            <person name="He Y."/>
            <person name="Heidel-Fischer H."/>
            <person name="Hirsh A."/>
            <person name="Hu Y."/>
            <person name="Jiang H."/>
            <person name="Kalra D."/>
            <person name="Klinner C."/>
            <person name="Konig C."/>
            <person name="Kovar C."/>
            <person name="Kroll A.R."/>
            <person name="Kuwar S.S."/>
            <person name="Lee S.L."/>
            <person name="Lehman R."/>
            <person name="Li K."/>
            <person name="Li Z."/>
            <person name="Liang H."/>
            <person name="Lovelace S."/>
            <person name="Lu Z."/>
            <person name="Mansfield J.H."/>
            <person name="McCulloch K.J."/>
            <person name="Mathew T."/>
            <person name="Morton B."/>
            <person name="Muzny D.M."/>
            <person name="Neunemann D."/>
            <person name="Ongeri F."/>
            <person name="Pauchet Y."/>
            <person name="Pu L.L."/>
            <person name="Pyrousis I."/>
            <person name="Rao X.J."/>
            <person name="Redding A."/>
            <person name="Roesel C."/>
            <person name="Sanchez-Gracia A."/>
            <person name="Schaack S."/>
            <person name="Shukla A."/>
            <person name="Tetreau G."/>
            <person name="Wang Y."/>
            <person name="Xiong G.H."/>
            <person name="Traut W."/>
            <person name="Walsh T.K."/>
            <person name="Worley K.C."/>
            <person name="Wu D."/>
            <person name="Wu W."/>
            <person name="Wu Y.Q."/>
            <person name="Zhang X."/>
            <person name="Zou Z."/>
            <person name="Zucker H."/>
            <person name="Briscoe A.D."/>
            <person name="Burmester T."/>
            <person name="Clem R.J."/>
            <person name="Feyereisen R."/>
            <person name="Grimmelikhuijzen C.J.P."/>
            <person name="Hamodrakas S.J."/>
            <person name="Hansson B.S."/>
            <person name="Huguet E."/>
            <person name="Jermiin L.S."/>
            <person name="Lan Q."/>
            <person name="Lehman H.K."/>
            <person name="Lorenzen M."/>
            <person name="Merzendorfer H."/>
            <person name="Michalopoulos I."/>
            <person name="Morton D.B."/>
            <person name="Muthukrishnan S."/>
            <person name="Oakeshott J.G."/>
            <person name="Palmer W."/>
            <person name="Park Y."/>
            <person name="Passarelli A.L."/>
            <person name="Rozas J."/>
            <person name="Schwartz L.M."/>
            <person name="Smith W."/>
            <person name="Southgate A."/>
            <person name="Vilcinskas A."/>
            <person name="Vogt R."/>
            <person name="Wang P."/>
            <person name="Werren J."/>
            <person name="Yu X.Q."/>
            <person name="Zhou J.J."/>
            <person name="Brown S.J."/>
            <person name="Scherer S.E."/>
            <person name="Richards S."/>
            <person name="Blissard G.W."/>
        </authorList>
    </citation>
    <scope>NUCLEOTIDE SEQUENCE</scope>
</reference>
<evidence type="ECO:0000256" key="5">
    <source>
        <dbReference type="HAMAP-Rule" id="MF_03017"/>
    </source>
</evidence>
<feature type="modified residue" description="N6-(pyridoxal phosphate)lysine" evidence="5">
    <location>
        <position position="238"/>
    </location>
</feature>
<dbReference type="InterPro" id="IPR015422">
    <property type="entry name" value="PyrdxlP-dep_Trfase_small"/>
</dbReference>
<dbReference type="PANTHER" id="PTHR14084:SF0">
    <property type="entry name" value="KYNURENINASE"/>
    <property type="match status" value="1"/>
</dbReference>
<dbReference type="InterPro" id="IPR010111">
    <property type="entry name" value="Kynureninase"/>
</dbReference>
<keyword evidence="2 5" id="KW-0662">Pyridine nucleotide biosynthesis</keyword>
<reference evidence="8" key="2">
    <citation type="submission" date="2020-12" db="EMBL/GenBank/DDBJ databases">
        <authorList>
            <person name="Kanost M."/>
        </authorList>
    </citation>
    <scope>NUCLEOTIDE SEQUENCE</scope>
</reference>
<dbReference type="InterPro" id="IPR000277">
    <property type="entry name" value="Cys/Met-Metab_PyrdxlP-dep_enz"/>
</dbReference>
<evidence type="ECO:0000313" key="8">
    <source>
        <dbReference type="EMBL" id="KAG6454540.1"/>
    </source>
</evidence>
<comment type="pathway">
    <text evidence="5 6">Amino-acid degradation; L-kynurenine degradation; L-alanine and anthranilate from L-kynurenine: step 1/1.</text>
</comment>
<comment type="catalytic activity">
    <reaction evidence="5 6">
        <text>L-kynurenine + H2O = anthranilate + L-alanine + H(+)</text>
        <dbReference type="Rhea" id="RHEA:16813"/>
        <dbReference type="ChEBI" id="CHEBI:15377"/>
        <dbReference type="ChEBI" id="CHEBI:15378"/>
        <dbReference type="ChEBI" id="CHEBI:16567"/>
        <dbReference type="ChEBI" id="CHEBI:57959"/>
        <dbReference type="ChEBI" id="CHEBI:57972"/>
        <dbReference type="EC" id="3.7.1.3"/>
    </reaction>
</comment>
<keyword evidence="9" id="KW-1185">Reference proteome</keyword>
<evidence type="ECO:0000256" key="4">
    <source>
        <dbReference type="ARBA" id="ARBA00022898"/>
    </source>
</evidence>
<dbReference type="GO" id="GO:0043420">
    <property type="term" value="P:anthranilate metabolic process"/>
    <property type="evidence" value="ECO:0007669"/>
    <property type="project" value="UniProtKB-UniRule"/>
</dbReference>